<reference evidence="1 2" key="1">
    <citation type="submission" date="2019-08" db="EMBL/GenBank/DDBJ databases">
        <authorList>
            <person name="Alioto T."/>
            <person name="Alioto T."/>
            <person name="Gomez Garrido J."/>
        </authorList>
    </citation>
    <scope>NUCLEOTIDE SEQUENCE [LARGE SCALE GENOMIC DNA]</scope>
</reference>
<dbReference type="Proteomes" id="UP000325440">
    <property type="component" value="Unassembled WGS sequence"/>
</dbReference>
<organism evidence="1 2">
    <name type="scientific">Cinara cedri</name>
    <dbReference type="NCBI Taxonomy" id="506608"/>
    <lineage>
        <taxon>Eukaryota</taxon>
        <taxon>Metazoa</taxon>
        <taxon>Ecdysozoa</taxon>
        <taxon>Arthropoda</taxon>
        <taxon>Hexapoda</taxon>
        <taxon>Insecta</taxon>
        <taxon>Pterygota</taxon>
        <taxon>Neoptera</taxon>
        <taxon>Paraneoptera</taxon>
        <taxon>Hemiptera</taxon>
        <taxon>Sternorrhyncha</taxon>
        <taxon>Aphidomorpha</taxon>
        <taxon>Aphidoidea</taxon>
        <taxon>Aphididae</taxon>
        <taxon>Lachninae</taxon>
        <taxon>Cinara</taxon>
    </lineage>
</organism>
<evidence type="ECO:0000313" key="2">
    <source>
        <dbReference type="Proteomes" id="UP000325440"/>
    </source>
</evidence>
<dbReference type="EMBL" id="CABPRJ010000031">
    <property type="protein sequence ID" value="VVC26365.1"/>
    <property type="molecule type" value="Genomic_DNA"/>
</dbReference>
<evidence type="ECO:0000313" key="1">
    <source>
        <dbReference type="EMBL" id="VVC26365.1"/>
    </source>
</evidence>
<keyword evidence="2" id="KW-1185">Reference proteome</keyword>
<protein>
    <recommendedName>
        <fullName evidence="3">Reverse transcriptase</fullName>
    </recommendedName>
</protein>
<evidence type="ECO:0008006" key="3">
    <source>
        <dbReference type="Google" id="ProtNLM"/>
    </source>
</evidence>
<gene>
    <name evidence="1" type="ORF">CINCED_3A006570</name>
</gene>
<dbReference type="OrthoDB" id="6621793at2759"/>
<name>A0A5E4M376_9HEMI</name>
<accession>A0A5E4M376</accession>
<sequence>MRVKCGGSVIESKKAVKYLSITVDQKMNFIEHATLVHNKVSKTLRQLWHILPNMGGARESKRHLLVNVAMAQLLYGAPCWEADMGQSGWRKIEPLHRRIAILKVCAYRSVSYAAVAVVAGMPPIRLLAKERAELYDGLVREGIRRKLMENWQRSWNEDLKGRWTHRLIPKIDILVNRRHGEVGHWLCQFLTGHGSFGVYLVKWRRRSFDKCQLCGITPDTIEHVVYNCDA</sequence>
<proteinExistence type="predicted"/>
<dbReference type="AlphaFoldDB" id="A0A5E4M376"/>